<comment type="caution">
    <text evidence="2">The sequence shown here is derived from an EMBL/GenBank/DDBJ whole genome shotgun (WGS) entry which is preliminary data.</text>
</comment>
<reference evidence="2 3" key="1">
    <citation type="submission" date="2017-06" db="EMBL/GenBank/DDBJ databases">
        <title>A platform for efficient transgenesis in Macrostomum lignano, a flatworm model organism for stem cell research.</title>
        <authorList>
            <person name="Berezikov E."/>
        </authorList>
    </citation>
    <scope>NUCLEOTIDE SEQUENCE [LARGE SCALE GENOMIC DNA]</scope>
    <source>
        <strain evidence="2">DV1</strain>
        <tissue evidence="2">Whole organism</tissue>
    </source>
</reference>
<feature type="region of interest" description="Disordered" evidence="1">
    <location>
        <begin position="316"/>
        <end position="338"/>
    </location>
</feature>
<dbReference type="EMBL" id="NIVC01003437">
    <property type="protein sequence ID" value="PAA51408.1"/>
    <property type="molecule type" value="Genomic_DNA"/>
</dbReference>
<name>A0A267DQ38_9PLAT</name>
<evidence type="ECO:0000313" key="2">
    <source>
        <dbReference type="EMBL" id="PAA51408.1"/>
    </source>
</evidence>
<gene>
    <name evidence="2" type="ORF">BOX15_Mlig023010g2</name>
</gene>
<sequence length="451" mass="48355">MAESVDGGIEVRSMQTVLGLDDEGIPTSDTYNVVVKDHGTKSGMKYDSVCITPAAELTYDELPEKTLQVLFTKEEQHDGLSYATIAVHETPVEYNESTTMSRIVHLRGSKRSTLDADGQKQEGVIASDSDTQNSIRYGRVPDSGGSSQQFGVMESNPEAHMGIRTGASSNDEQEGVFASDPEALKYIKFGPKPGAKASGASSNDEQEGIFASDPEALKYIKFGPKDGASSNDEQEGVFASDPEALKYIKFGPKPGAKVGGASSNDEQEGVFASDPEALKYIKFGPKPGTSSNDEPEGIFASDPEALKYIKFGPKPEAKATGASSNDKQEGIFASDPEDLKYFKLSPEPAKQEENPPKDQKVVEFGTEAQSATLEEGEFVAEATGVQLKDEKTYTVRVTGHDLPNGQQKKFISVRSADGSGGLTPQEVDNLDVKVETCVGEDGMVEKFVVVE</sequence>
<dbReference type="AlphaFoldDB" id="A0A267DQ38"/>
<organism evidence="2 3">
    <name type="scientific">Macrostomum lignano</name>
    <dbReference type="NCBI Taxonomy" id="282301"/>
    <lineage>
        <taxon>Eukaryota</taxon>
        <taxon>Metazoa</taxon>
        <taxon>Spiralia</taxon>
        <taxon>Lophotrochozoa</taxon>
        <taxon>Platyhelminthes</taxon>
        <taxon>Rhabditophora</taxon>
        <taxon>Macrostomorpha</taxon>
        <taxon>Macrostomida</taxon>
        <taxon>Macrostomidae</taxon>
        <taxon>Macrostomum</taxon>
    </lineage>
</organism>
<dbReference type="Proteomes" id="UP000215902">
    <property type="component" value="Unassembled WGS sequence"/>
</dbReference>
<protein>
    <submittedName>
        <fullName evidence="2">Uncharacterized protein</fullName>
    </submittedName>
</protein>
<keyword evidence="3" id="KW-1185">Reference proteome</keyword>
<accession>A0A267DQ38</accession>
<evidence type="ECO:0000313" key="3">
    <source>
        <dbReference type="Proteomes" id="UP000215902"/>
    </source>
</evidence>
<evidence type="ECO:0000256" key="1">
    <source>
        <dbReference type="SAM" id="MobiDB-lite"/>
    </source>
</evidence>
<proteinExistence type="predicted"/>